<dbReference type="AlphaFoldDB" id="A0A1I7FN16"/>
<feature type="transmembrane region" description="Helical" evidence="1">
    <location>
        <begin position="114"/>
        <end position="136"/>
    </location>
</feature>
<dbReference type="STRING" id="155865.SAMN05216515_10326"/>
<evidence type="ECO:0000256" key="1">
    <source>
        <dbReference type="SAM" id="Phobius"/>
    </source>
</evidence>
<accession>A0A1I7FN16</accession>
<gene>
    <name evidence="2" type="ORF">SAMN05216508_10326</name>
</gene>
<evidence type="ECO:0000313" key="3">
    <source>
        <dbReference type="Proteomes" id="UP000198817"/>
    </source>
</evidence>
<dbReference type="PANTHER" id="PTHR42867">
    <property type="entry name" value="MEMBRANE PROTEIN-RELATED"/>
    <property type="match status" value="1"/>
</dbReference>
<name>A0A1I7FN16_9FIRM</name>
<keyword evidence="3" id="KW-1185">Reference proteome</keyword>
<reference evidence="2 3" key="1">
    <citation type="submission" date="2016-10" db="EMBL/GenBank/DDBJ databases">
        <authorList>
            <person name="de Groot N.N."/>
        </authorList>
    </citation>
    <scope>NUCLEOTIDE SEQUENCE [LARGE SCALE GENOMIC DNA]</scope>
    <source>
        <strain evidence="2 3">KHGC13</strain>
    </source>
</reference>
<dbReference type="Pfam" id="PF07136">
    <property type="entry name" value="DUF1385"/>
    <property type="match status" value="1"/>
</dbReference>
<proteinExistence type="predicted"/>
<dbReference type="Proteomes" id="UP000198817">
    <property type="component" value="Unassembled WGS sequence"/>
</dbReference>
<feature type="transmembrane region" description="Helical" evidence="1">
    <location>
        <begin position="222"/>
        <end position="240"/>
    </location>
</feature>
<dbReference type="InterPro" id="IPR010787">
    <property type="entry name" value="DUF1385"/>
</dbReference>
<keyword evidence="1" id="KW-0472">Membrane</keyword>
<organism evidence="2 3">
    <name type="scientific">Eubacterium pyruvativorans</name>
    <dbReference type="NCBI Taxonomy" id="155865"/>
    <lineage>
        <taxon>Bacteria</taxon>
        <taxon>Bacillati</taxon>
        <taxon>Bacillota</taxon>
        <taxon>Clostridia</taxon>
        <taxon>Eubacteriales</taxon>
        <taxon>Eubacteriaceae</taxon>
        <taxon>Eubacterium</taxon>
    </lineage>
</organism>
<keyword evidence="1" id="KW-0812">Transmembrane</keyword>
<keyword evidence="1" id="KW-1133">Transmembrane helix</keyword>
<sequence length="343" mass="38080">MDLSRIFLKDACPTSIGGQAVLEGVMMRGADRTAVTLRLPDGRMYLKTMKNRAAGRWARLPLIRGVVSFLSSLVTGTRIITFSADALDYFSGETAEEPGKLEQKLTERFGEKKIWNAMIAVSVILALVFSIAVFILMPTAAMDLLGRFVHSTVLLNLAEGIFRIILFILYILLISKMEDIHRVFMYHGAEHKSIHTFENGLDLIPENARGFYTLHPRCGTSFLMFVMVISLVLFSLLGWPSLVERILSRLLLIPVVAALSYEVLRWAGRSDGALVKLLSLPGLYLQKLTTAEPTDDMVEVAMTSLKAVLVPAEEPCVEGICDADARIIEEVKIDRTSERAMDA</sequence>
<dbReference type="RefSeq" id="WP_090470026.1">
    <property type="nucleotide sequence ID" value="NZ_CACVNK010000050.1"/>
</dbReference>
<dbReference type="EMBL" id="FPBT01000003">
    <property type="protein sequence ID" value="SFU37602.1"/>
    <property type="molecule type" value="Genomic_DNA"/>
</dbReference>
<feature type="transmembrane region" description="Helical" evidence="1">
    <location>
        <begin position="148"/>
        <end position="173"/>
    </location>
</feature>
<protein>
    <submittedName>
        <fullName evidence="2">Uncharacterized conserved protein YqhQ</fullName>
    </submittedName>
</protein>
<dbReference type="PANTHER" id="PTHR42867:SF1">
    <property type="entry name" value="MEMBRANE PROTEIN-RELATED"/>
    <property type="match status" value="1"/>
</dbReference>
<dbReference type="OrthoDB" id="9784805at2"/>
<evidence type="ECO:0000313" key="2">
    <source>
        <dbReference type="EMBL" id="SFU37602.1"/>
    </source>
</evidence>